<feature type="signal peptide" evidence="1">
    <location>
        <begin position="1"/>
        <end position="19"/>
    </location>
</feature>
<protein>
    <submittedName>
        <fullName evidence="2">Uncharacterized protein</fullName>
    </submittedName>
</protein>
<reference evidence="2 3" key="1">
    <citation type="submission" date="2018-07" db="EMBL/GenBank/DDBJ databases">
        <title>Exploring interactions and the metabolic potential of the ultra-small soil bacteria Hylemonella gracilis.</title>
        <authorList>
            <person name="Tyc O."/>
            <person name="Kulkarni P."/>
            <person name="Gawehns F."/>
            <person name="Hundscheid M."/>
            <person name="Zweers H."/>
            <person name="Garbeva P."/>
        </authorList>
    </citation>
    <scope>NUCLEOTIDE SEQUENCE [LARGE SCALE GENOMIC DNA]</scope>
    <source>
        <strain evidence="2 3">NS1</strain>
    </source>
</reference>
<dbReference type="Proteomes" id="UP000292939">
    <property type="component" value="Chromosome"/>
</dbReference>
<keyword evidence="1" id="KW-0732">Signal</keyword>
<evidence type="ECO:0000313" key="3">
    <source>
        <dbReference type="Proteomes" id="UP000292939"/>
    </source>
</evidence>
<evidence type="ECO:0000256" key="1">
    <source>
        <dbReference type="SAM" id="SignalP"/>
    </source>
</evidence>
<dbReference type="AlphaFoldDB" id="A0A4P6UHG3"/>
<feature type="chain" id="PRO_5020647517" evidence="1">
    <location>
        <begin position="20"/>
        <end position="101"/>
    </location>
</feature>
<dbReference type="KEGG" id="hgr:DW355_05690"/>
<name>A0A4P6UHG3_9BURK</name>
<organism evidence="2 3">
    <name type="scientific">Hylemonella gracilis</name>
    <dbReference type="NCBI Taxonomy" id="80880"/>
    <lineage>
        <taxon>Bacteria</taxon>
        <taxon>Pseudomonadati</taxon>
        <taxon>Pseudomonadota</taxon>
        <taxon>Betaproteobacteria</taxon>
        <taxon>Burkholderiales</taxon>
        <taxon>Comamonadaceae</taxon>
        <taxon>Hylemonella</taxon>
    </lineage>
</organism>
<dbReference type="EMBL" id="CP031395">
    <property type="protein sequence ID" value="QBK04343.1"/>
    <property type="molecule type" value="Genomic_DNA"/>
</dbReference>
<gene>
    <name evidence="2" type="ORF">DW355_05690</name>
</gene>
<evidence type="ECO:0000313" key="2">
    <source>
        <dbReference type="EMBL" id="QBK04343.1"/>
    </source>
</evidence>
<sequence length="101" mass="10709">MYRSFLLSLALGLLLPAHATVDVSGNGGFCLFELPEDGGKRRYINLNIVQYVELGKDEFKIVYGGGALGSGYESKFALKGPEEGKALLDALGKAAQACAPK</sequence>
<accession>A0A4P6UHG3</accession>
<proteinExistence type="predicted"/>